<evidence type="ECO:0000256" key="5">
    <source>
        <dbReference type="ARBA" id="ARBA00022729"/>
    </source>
</evidence>
<dbReference type="PANTHER" id="PTHR32077">
    <property type="entry name" value="FASCICLIN-LIKE ARABINOGALACTAN PROTEIN"/>
    <property type="match status" value="1"/>
</dbReference>
<dbReference type="EMBL" id="KK914256">
    <property type="protein sequence ID" value="KDP44079.1"/>
    <property type="molecule type" value="Genomic_DNA"/>
</dbReference>
<evidence type="ECO:0000313" key="13">
    <source>
        <dbReference type="EMBL" id="KDP44079.1"/>
    </source>
</evidence>
<dbReference type="SMART" id="SM00554">
    <property type="entry name" value="FAS1"/>
    <property type="match status" value="1"/>
</dbReference>
<keyword evidence="7" id="KW-0472">Membrane</keyword>
<dbReference type="PROSITE" id="PS50213">
    <property type="entry name" value="FAS1"/>
    <property type="match status" value="1"/>
</dbReference>
<dbReference type="Gene3D" id="2.30.180.10">
    <property type="entry name" value="FAS1 domain"/>
    <property type="match status" value="1"/>
</dbReference>
<evidence type="ECO:0000313" key="14">
    <source>
        <dbReference type="Proteomes" id="UP000027138"/>
    </source>
</evidence>
<gene>
    <name evidence="13" type="ORF">JCGZ_05546</name>
</gene>
<dbReference type="KEGG" id="jcu:105628329"/>
<comment type="function">
    <text evidence="9">May be a cell surface adhesion protein.</text>
</comment>
<dbReference type="InterPro" id="IPR036378">
    <property type="entry name" value="FAS1_dom_sf"/>
</dbReference>
<evidence type="ECO:0000256" key="10">
    <source>
        <dbReference type="SAM" id="MobiDB-lite"/>
    </source>
</evidence>
<dbReference type="AlphaFoldDB" id="A0A067LIK6"/>
<dbReference type="PANTHER" id="PTHR32077:SF40">
    <property type="entry name" value="FAS1 DOMAIN-CONTAINING PROTEIN"/>
    <property type="match status" value="1"/>
</dbReference>
<keyword evidence="6" id="KW-0654">Proteoglycan</keyword>
<keyword evidence="14" id="KW-1185">Reference proteome</keyword>
<feature type="region of interest" description="Disordered" evidence="10">
    <location>
        <begin position="213"/>
        <end position="240"/>
    </location>
</feature>
<evidence type="ECO:0000256" key="9">
    <source>
        <dbReference type="ARBA" id="ARBA00024686"/>
    </source>
</evidence>
<keyword evidence="5 11" id="KW-0732">Signal</keyword>
<dbReference type="GO" id="GO:0009834">
    <property type="term" value="P:plant-type secondary cell wall biogenesis"/>
    <property type="evidence" value="ECO:0007669"/>
    <property type="project" value="TreeGrafter"/>
</dbReference>
<keyword evidence="4" id="KW-0336">GPI-anchor</keyword>
<evidence type="ECO:0000256" key="8">
    <source>
        <dbReference type="ARBA" id="ARBA00023180"/>
    </source>
</evidence>
<sequence length="272" mass="28819">MKQQSLFSFSLLFLFLHFTKTLTQSPAAAPIQPPPPAPSLQAPPSQPPSGVQVPVSRGPLDVVKILGKASHFTVFVRLLKATQVDTELFLQLNNTDNGATIFAPTDGAFSGLQAGTLNSLTDGEKIELVKFHIIPTFISTSQFQTVSNPIRTLAGTGKRFALNVTTAGNFVNITTGLTNTTISGTVYTDNRLAIYQVNRVLLPLDVFTPKPPAPAPAPALAPENPKQASPVVESPTSNNPKDVSGAVSLIVNDYLVLEIVAVGIATAMSFCI</sequence>
<evidence type="ECO:0000256" key="6">
    <source>
        <dbReference type="ARBA" id="ARBA00022974"/>
    </source>
</evidence>
<evidence type="ECO:0000256" key="2">
    <source>
        <dbReference type="ARBA" id="ARBA00007843"/>
    </source>
</evidence>
<dbReference type="FunFam" id="2.30.180.10:FF:000006">
    <property type="entry name" value="Fasciclin-like arabinogalactan protein 11"/>
    <property type="match status" value="1"/>
</dbReference>
<protein>
    <recommendedName>
        <fullName evidence="12">FAS1 domain-containing protein</fullName>
    </recommendedName>
</protein>
<dbReference type="InterPro" id="IPR045003">
    <property type="entry name" value="FLA_A"/>
</dbReference>
<organism evidence="13 14">
    <name type="scientific">Jatropha curcas</name>
    <name type="common">Barbados nut</name>
    <dbReference type="NCBI Taxonomy" id="180498"/>
    <lineage>
        <taxon>Eukaryota</taxon>
        <taxon>Viridiplantae</taxon>
        <taxon>Streptophyta</taxon>
        <taxon>Embryophyta</taxon>
        <taxon>Tracheophyta</taxon>
        <taxon>Spermatophyta</taxon>
        <taxon>Magnoliopsida</taxon>
        <taxon>eudicotyledons</taxon>
        <taxon>Gunneridae</taxon>
        <taxon>Pentapetalae</taxon>
        <taxon>rosids</taxon>
        <taxon>fabids</taxon>
        <taxon>Malpighiales</taxon>
        <taxon>Euphorbiaceae</taxon>
        <taxon>Crotonoideae</taxon>
        <taxon>Jatropheae</taxon>
        <taxon>Jatropha</taxon>
    </lineage>
</organism>
<feature type="chain" id="PRO_5001643842" description="FAS1 domain-containing protein" evidence="11">
    <location>
        <begin position="24"/>
        <end position="272"/>
    </location>
</feature>
<reference evidence="13 14" key="1">
    <citation type="journal article" date="2014" name="PLoS ONE">
        <title>Global Analysis of Gene Expression Profiles in Physic Nut (Jatropha curcas L.) Seedlings Exposed to Salt Stress.</title>
        <authorList>
            <person name="Zhang L."/>
            <person name="Zhang C."/>
            <person name="Wu P."/>
            <person name="Chen Y."/>
            <person name="Li M."/>
            <person name="Jiang H."/>
            <person name="Wu G."/>
        </authorList>
    </citation>
    <scope>NUCLEOTIDE SEQUENCE [LARGE SCALE GENOMIC DNA]</scope>
    <source>
        <strain evidence="14">cv. GZQX0401</strain>
        <tissue evidence="13">Young leaves</tissue>
    </source>
</reference>
<dbReference type="GO" id="GO:0098552">
    <property type="term" value="C:side of membrane"/>
    <property type="evidence" value="ECO:0007669"/>
    <property type="project" value="UniProtKB-KW"/>
</dbReference>
<evidence type="ECO:0000256" key="1">
    <source>
        <dbReference type="ARBA" id="ARBA00004609"/>
    </source>
</evidence>
<dbReference type="Pfam" id="PF02469">
    <property type="entry name" value="Fasciclin"/>
    <property type="match status" value="1"/>
</dbReference>
<dbReference type="OrthoDB" id="850129at2759"/>
<keyword evidence="8" id="KW-0325">Glycoprotein</keyword>
<feature type="compositionally biased region" description="Low complexity" evidence="10">
    <location>
        <begin position="39"/>
        <end position="53"/>
    </location>
</feature>
<dbReference type="InterPro" id="IPR000782">
    <property type="entry name" value="FAS1_domain"/>
</dbReference>
<accession>A0A067LIK6</accession>
<evidence type="ECO:0000256" key="4">
    <source>
        <dbReference type="ARBA" id="ARBA00022622"/>
    </source>
</evidence>
<feature type="region of interest" description="Disordered" evidence="10">
    <location>
        <begin position="26"/>
        <end position="53"/>
    </location>
</feature>
<evidence type="ECO:0000256" key="11">
    <source>
        <dbReference type="SAM" id="SignalP"/>
    </source>
</evidence>
<comment type="subcellular location">
    <subcellularLocation>
        <location evidence="1">Cell membrane</location>
        <topology evidence="1">Lipid-anchor</topology>
        <topology evidence="1">GPI-anchor</topology>
    </subcellularLocation>
</comment>
<dbReference type="STRING" id="180498.A0A067LIK6"/>
<evidence type="ECO:0000259" key="12">
    <source>
        <dbReference type="PROSITE" id="PS50213"/>
    </source>
</evidence>
<dbReference type="GO" id="GO:0005886">
    <property type="term" value="C:plasma membrane"/>
    <property type="evidence" value="ECO:0007669"/>
    <property type="project" value="UniProtKB-SubCell"/>
</dbReference>
<dbReference type="SUPFAM" id="SSF82153">
    <property type="entry name" value="FAS1 domain"/>
    <property type="match status" value="1"/>
</dbReference>
<feature type="signal peptide" evidence="11">
    <location>
        <begin position="1"/>
        <end position="23"/>
    </location>
</feature>
<evidence type="ECO:0000256" key="3">
    <source>
        <dbReference type="ARBA" id="ARBA00022475"/>
    </source>
</evidence>
<keyword evidence="4" id="KW-0449">Lipoprotein</keyword>
<proteinExistence type="inferred from homology"/>
<name>A0A067LIK6_JATCU</name>
<dbReference type="Proteomes" id="UP000027138">
    <property type="component" value="Unassembled WGS sequence"/>
</dbReference>
<feature type="domain" description="FAS1" evidence="12">
    <location>
        <begin position="59"/>
        <end position="201"/>
    </location>
</feature>
<comment type="similarity">
    <text evidence="2">Belongs to the fasciclin-like AGP family.</text>
</comment>
<evidence type="ECO:0000256" key="7">
    <source>
        <dbReference type="ARBA" id="ARBA00023136"/>
    </source>
</evidence>
<keyword evidence="3" id="KW-1003">Cell membrane</keyword>